<feature type="compositionally biased region" description="Polar residues" evidence="3">
    <location>
        <begin position="1107"/>
        <end position="1116"/>
    </location>
</feature>
<dbReference type="SMART" id="SM00364">
    <property type="entry name" value="LRR_BAC"/>
    <property type="match status" value="4"/>
</dbReference>
<organism evidence="4 5">
    <name type="scientific">Talaromyces rugulosus</name>
    <name type="common">Penicillium rugulosum</name>
    <dbReference type="NCBI Taxonomy" id="121627"/>
    <lineage>
        <taxon>Eukaryota</taxon>
        <taxon>Fungi</taxon>
        <taxon>Dikarya</taxon>
        <taxon>Ascomycota</taxon>
        <taxon>Pezizomycotina</taxon>
        <taxon>Eurotiomycetes</taxon>
        <taxon>Eurotiomycetidae</taxon>
        <taxon>Eurotiales</taxon>
        <taxon>Trichocomaceae</taxon>
        <taxon>Talaromyces</taxon>
        <taxon>Talaromyces sect. Islandici</taxon>
    </lineage>
</organism>
<dbReference type="PANTHER" id="PTHR47566">
    <property type="match status" value="1"/>
</dbReference>
<feature type="compositionally biased region" description="Polar residues" evidence="3">
    <location>
        <begin position="145"/>
        <end position="157"/>
    </location>
</feature>
<dbReference type="SMART" id="SM00369">
    <property type="entry name" value="LRR_TYP"/>
    <property type="match status" value="7"/>
</dbReference>
<dbReference type="RefSeq" id="XP_035344282.1">
    <property type="nucleotide sequence ID" value="XM_035488389.1"/>
</dbReference>
<dbReference type="InterPro" id="IPR032675">
    <property type="entry name" value="LRR_dom_sf"/>
</dbReference>
<feature type="region of interest" description="Disordered" evidence="3">
    <location>
        <begin position="764"/>
        <end position="805"/>
    </location>
</feature>
<dbReference type="InterPro" id="IPR003591">
    <property type="entry name" value="Leu-rich_rpt_typical-subtyp"/>
</dbReference>
<dbReference type="Pfam" id="PF12799">
    <property type="entry name" value="LRR_4"/>
    <property type="match status" value="1"/>
</dbReference>
<feature type="compositionally biased region" description="Polar residues" evidence="3">
    <location>
        <begin position="174"/>
        <end position="193"/>
    </location>
</feature>
<dbReference type="GeneID" id="55992723"/>
<gene>
    <name evidence="4" type="ORF">TRUGW13939_05225</name>
</gene>
<feature type="compositionally biased region" description="Low complexity" evidence="3">
    <location>
        <begin position="106"/>
        <end position="144"/>
    </location>
</feature>
<feature type="compositionally biased region" description="Polar residues" evidence="3">
    <location>
        <begin position="694"/>
        <end position="707"/>
    </location>
</feature>
<name>A0A7H8QVQ0_TALRU</name>
<evidence type="ECO:0000313" key="4">
    <source>
        <dbReference type="EMBL" id="QKX58104.1"/>
    </source>
</evidence>
<feature type="compositionally biased region" description="Basic and acidic residues" evidence="3">
    <location>
        <begin position="195"/>
        <end position="208"/>
    </location>
</feature>
<dbReference type="GO" id="GO:0035591">
    <property type="term" value="F:signaling adaptor activity"/>
    <property type="evidence" value="ECO:0007669"/>
    <property type="project" value="TreeGrafter"/>
</dbReference>
<evidence type="ECO:0000256" key="2">
    <source>
        <dbReference type="ARBA" id="ARBA00022737"/>
    </source>
</evidence>
<feature type="region of interest" description="Disordered" evidence="3">
    <location>
        <begin position="494"/>
        <end position="559"/>
    </location>
</feature>
<feature type="region of interest" description="Disordered" evidence="3">
    <location>
        <begin position="838"/>
        <end position="898"/>
    </location>
</feature>
<feature type="region of interest" description="Disordered" evidence="3">
    <location>
        <begin position="932"/>
        <end position="954"/>
    </location>
</feature>
<dbReference type="PROSITE" id="PS51450">
    <property type="entry name" value="LRR"/>
    <property type="match status" value="5"/>
</dbReference>
<reference evidence="5" key="1">
    <citation type="submission" date="2020-06" db="EMBL/GenBank/DDBJ databases">
        <title>A chromosome-scale genome assembly of Talaromyces rugulosus W13939.</title>
        <authorList>
            <person name="Wang B."/>
            <person name="Guo L."/>
            <person name="Ye K."/>
            <person name="Wang L."/>
        </authorList>
    </citation>
    <scope>NUCLEOTIDE SEQUENCE [LARGE SCALE GENOMIC DNA]</scope>
    <source>
        <strain evidence="5">W13939</strain>
    </source>
</reference>
<feature type="compositionally biased region" description="Basic and acidic residues" evidence="3">
    <location>
        <begin position="727"/>
        <end position="737"/>
    </location>
</feature>
<feature type="compositionally biased region" description="Polar residues" evidence="3">
    <location>
        <begin position="577"/>
        <end position="592"/>
    </location>
</feature>
<dbReference type="Proteomes" id="UP000509510">
    <property type="component" value="Chromosome III"/>
</dbReference>
<feature type="region of interest" description="Disordered" evidence="3">
    <location>
        <begin position="35"/>
        <end position="339"/>
    </location>
</feature>
<feature type="compositionally biased region" description="Polar residues" evidence="3">
    <location>
        <begin position="1089"/>
        <end position="1098"/>
    </location>
</feature>
<feature type="compositionally biased region" description="Polar residues" evidence="3">
    <location>
        <begin position="1006"/>
        <end position="1032"/>
    </location>
</feature>
<dbReference type="SUPFAM" id="SSF52058">
    <property type="entry name" value="L domain-like"/>
    <property type="match status" value="2"/>
</dbReference>
<dbReference type="PANTHER" id="PTHR47566:SF1">
    <property type="entry name" value="PROTEIN NUD1"/>
    <property type="match status" value="1"/>
</dbReference>
<feature type="region of interest" description="Disordered" evidence="3">
    <location>
        <begin position="352"/>
        <end position="477"/>
    </location>
</feature>
<feature type="region of interest" description="Disordered" evidence="3">
    <location>
        <begin position="989"/>
        <end position="1069"/>
    </location>
</feature>
<feature type="region of interest" description="Disordered" evidence="3">
    <location>
        <begin position="693"/>
        <end position="737"/>
    </location>
</feature>
<feature type="compositionally biased region" description="Basic and acidic residues" evidence="3">
    <location>
        <begin position="708"/>
        <end position="719"/>
    </location>
</feature>
<feature type="compositionally biased region" description="Polar residues" evidence="3">
    <location>
        <begin position="618"/>
        <end position="637"/>
    </location>
</feature>
<evidence type="ECO:0000256" key="3">
    <source>
        <dbReference type="SAM" id="MobiDB-lite"/>
    </source>
</evidence>
<dbReference type="GO" id="GO:0031028">
    <property type="term" value="P:septation initiation signaling"/>
    <property type="evidence" value="ECO:0007669"/>
    <property type="project" value="TreeGrafter"/>
</dbReference>
<keyword evidence="2" id="KW-0677">Repeat</keyword>
<dbReference type="InterPro" id="IPR001611">
    <property type="entry name" value="Leu-rich_rpt"/>
</dbReference>
<dbReference type="KEGG" id="trg:TRUGW13939_05225"/>
<keyword evidence="1" id="KW-0433">Leucine-rich repeat</keyword>
<dbReference type="EMBL" id="CP055900">
    <property type="protein sequence ID" value="QKX58104.1"/>
    <property type="molecule type" value="Genomic_DNA"/>
</dbReference>
<evidence type="ECO:0000256" key="1">
    <source>
        <dbReference type="ARBA" id="ARBA00022614"/>
    </source>
</evidence>
<proteinExistence type="predicted"/>
<feature type="compositionally biased region" description="Basic and acidic residues" evidence="3">
    <location>
        <begin position="598"/>
        <end position="617"/>
    </location>
</feature>
<accession>A0A7H8QVQ0</accession>
<dbReference type="GO" id="GO:1902412">
    <property type="term" value="P:regulation of mitotic cytokinesis"/>
    <property type="evidence" value="ECO:0007669"/>
    <property type="project" value="TreeGrafter"/>
</dbReference>
<dbReference type="InterPro" id="IPR052574">
    <property type="entry name" value="CDIRP"/>
</dbReference>
<feature type="compositionally biased region" description="Basic and acidic residues" evidence="3">
    <location>
        <begin position="304"/>
        <end position="320"/>
    </location>
</feature>
<dbReference type="SMART" id="SM00365">
    <property type="entry name" value="LRR_SD22"/>
    <property type="match status" value="5"/>
</dbReference>
<feature type="compositionally biased region" description="Polar residues" evidence="3">
    <location>
        <begin position="248"/>
        <end position="268"/>
    </location>
</feature>
<feature type="compositionally biased region" description="Basic and acidic residues" evidence="3">
    <location>
        <begin position="842"/>
        <end position="859"/>
    </location>
</feature>
<feature type="region of interest" description="Disordered" evidence="3">
    <location>
        <begin position="1085"/>
        <end position="1134"/>
    </location>
</feature>
<feature type="compositionally biased region" description="Polar residues" evidence="3">
    <location>
        <begin position="421"/>
        <end position="444"/>
    </location>
</feature>
<sequence>MTGGDTGLADAQWLEVAGAKPYSLSGNLTIKTINTTPTAMSKEPWLAELPDEDWVSQPSSPCPLPHSPSLPSSPSQQSARKCIGCSHRSRMPKPEPVSPSVRGKNTPRGARQGQTRRGGSTTPTSVRASSSPRQSPSTRSPRVSNNAPPKSSNTKQITPGRKKPASTPLKTMVSAKSSTLKSNVTDGQGTVQVRSGKDDSRGTPEWKRRLIQGGMGPDEQCDLFAPMGLESMFKGPASGGEPEDRRGQTNGAQTNQPVDASRRQSNPAQDGRAKPNSRLRQRSLNTRSMSSKRSKLGLDGVSDMEGRSRTASGEEDRRNEGITPIFLSSSNTVDRRTGSGVLQSALKQLNHIADTSKESRTGSIKQQHKGTNEAGELLNFSSPYFPEDLSTGTQEEAQTKPFVSFRRGGYSDDGSFRMRQLSPSSFPSQLDNSDFRSSPPSQLQDAVPAVTFSPTDDDPRPNTGNMSNSPLKLFGNHDTFTNNKLLRRMSQFEETLGDELSDEDQPASPTLGTRKTRANRSLPNLRRGQSEDHSPRKIARPVTQDAADPRMNRFGNGQLDGFGFADESAHSGRVPNLSFQSRYNRGTQSNRRSYSRVLGRDPLRKAKSFDSIPETRRSFSSRQYITSRSNENSQLTLHTRRIHSGTTHTSNLPPKGSTPKRRRTREKTDALYDADELAESLLEMNLEERGFRHQLQQSSHFSPATGHSEQERNQWERSNSESPFDTDASKEDLENENYKRSLTTDDYLDQATKVMNFIRAKGKYQSGLTSVEESDITSQDNEEDTLTEISSPENLSRPPSRDGVDMRKYREPKQLHPRVVSHLKKFADKEDAEQLMESVVSHLDKESQSDTKGETKYDGDIQSSPQNIRILPPLKRKHPDEDQTDSIPSTSSNASNARGNIASDMVSHLIPEQVNGMTYDQSTKSWVRQKDARAIERPRGDESEDDPFGSIPDLSVHSTEEVMRSFARTKDGQITEGLRSRIELDTTKLSAGQRPTTRDGPAFIPDSSSVQSKTTRFTSSGPQPETRATSWGTEDITINVRQPSSPHAKHTVNETKSLRPKASGQTRSATISFSSPLVSHIVYTDDANETQSNGTTTEHYGERRNNDSSTPGTSLDNRGFVRRPISRIDEQNEESMEEMSLVRRISTAQASSTPQLHRGGNSLAHLQSAEGDSYSFHLSPLADFTMNQPDDPVNLEISYIAQRTHPSSLREIHGTFELAVQDLVKHITDVEPSEPFWEDIRRLNLRNKGLITLHRLNDFCPRLEALDVSENELGHLIGAPYTIRDLRASQNCLSNLTAWGHLANLQYLDVSGNQIESLDGFSGLVHLRELKANNNKIRSIDGILDLNGLLRLDLKSNALTSIDFEGSELTRLSEIDLSDNQITTIRNLEYLPALETLNISANQLKKLPTVVPINTLRTLRASKNRFDSFDAAMFPHLKLLYLDGNYLSTLSGLSKCSSLEILSVREQFAGTSHDSGSPLDIDIAHLTDIRKLYLSSNSLSERTLSPSAPVLGLQLLDIASCGLQAIPSRFGKLFPNLRVLNLNFNSVSELDNIAGMSGLSRLAVAGNRVGRLRTLCQVLSRIGRSAHHSDSPLRNIDLRGNPLTIGFYPPPISGSGRADTHLKLLEIRRQETEMRKNRIEPDLGSLATTPGVADDFAAVGPKNGENAIETRTEIEIDDPYTLPLADATADQKHRSHLHESTKKRRMMLELLMYTTTGGSLKMLDGLELRPILEDEKAGIDKLWAQLERLGVFKKKKLRMMPVKASYPPAQTDSDAWMV</sequence>
<feature type="region of interest" description="Disordered" evidence="3">
    <location>
        <begin position="572"/>
        <end position="669"/>
    </location>
</feature>
<feature type="compositionally biased region" description="Acidic residues" evidence="3">
    <location>
        <begin position="495"/>
        <end position="505"/>
    </location>
</feature>
<feature type="compositionally biased region" description="Acidic residues" evidence="3">
    <location>
        <begin position="772"/>
        <end position="786"/>
    </location>
</feature>
<dbReference type="Gene3D" id="3.80.10.10">
    <property type="entry name" value="Ribonuclease Inhibitor"/>
    <property type="match status" value="2"/>
</dbReference>
<keyword evidence="5" id="KW-1185">Reference proteome</keyword>
<evidence type="ECO:0000313" key="5">
    <source>
        <dbReference type="Proteomes" id="UP000509510"/>
    </source>
</evidence>
<dbReference type="OrthoDB" id="7451790at2759"/>
<feature type="compositionally biased region" description="Basic and acidic residues" evidence="3">
    <location>
        <begin position="932"/>
        <end position="941"/>
    </location>
</feature>
<dbReference type="InterPro" id="IPR025875">
    <property type="entry name" value="Leu-rich_rpt_4"/>
</dbReference>
<dbReference type="GO" id="GO:0061499">
    <property type="term" value="C:outer plaque of mitotic spindle pole body"/>
    <property type="evidence" value="ECO:0007669"/>
    <property type="project" value="TreeGrafter"/>
</dbReference>
<feature type="compositionally biased region" description="Low complexity" evidence="3">
    <location>
        <begin position="69"/>
        <end position="78"/>
    </location>
</feature>
<feature type="compositionally biased region" description="Polar residues" evidence="3">
    <location>
        <begin position="885"/>
        <end position="898"/>
    </location>
</feature>
<protein>
    <submittedName>
        <fullName evidence="4">Uncharacterized protein</fullName>
    </submittedName>
</protein>